<dbReference type="Proteomes" id="UP000704341">
    <property type="component" value="Unassembled WGS sequence"/>
</dbReference>
<accession>A0ABR8P3S2</accession>
<protein>
    <submittedName>
        <fullName evidence="1">Uncharacterized protein</fullName>
    </submittedName>
</protein>
<sequence length="133" mass="15580">MEKSIETEMVEDMVNKIDEVFENDYLSMAEAMKESYKVLHYVSSQLCNALCLYDVYNDPCPGGTMMPFEQYEMRKKHSASDVDNTLALMAIRELCNNLLKEKDLNEIPFYSFNDIFEVLNRVDSVDDDTDYFY</sequence>
<gene>
    <name evidence="1" type="ORF">DTK66_00760</name>
</gene>
<organism evidence="1 2">
    <name type="scientific">Limosilactobacillus walteri</name>
    <dbReference type="NCBI Taxonomy" id="2268022"/>
    <lineage>
        <taxon>Bacteria</taxon>
        <taxon>Bacillati</taxon>
        <taxon>Bacillota</taxon>
        <taxon>Bacilli</taxon>
        <taxon>Lactobacillales</taxon>
        <taxon>Lactobacillaceae</taxon>
        <taxon>Limosilactobacillus</taxon>
    </lineage>
</organism>
<dbReference type="EMBL" id="QORN01000002">
    <property type="protein sequence ID" value="MBD5805653.1"/>
    <property type="molecule type" value="Genomic_DNA"/>
</dbReference>
<proteinExistence type="predicted"/>
<comment type="caution">
    <text evidence="1">The sequence shown here is derived from an EMBL/GenBank/DDBJ whole genome shotgun (WGS) entry which is preliminary data.</text>
</comment>
<reference evidence="1 2" key="1">
    <citation type="submission" date="2018-07" db="EMBL/GenBank/DDBJ databases">
        <title>Phylogenomic Insights into understanding Host Adaptation of Lactobacillus reuteri by a novel species, Lactobacillus spp. M31.</title>
        <authorList>
            <person name="Sharma S."/>
            <person name="Patil P."/>
            <person name="Korpole S."/>
            <person name="Patil P.B."/>
        </authorList>
    </citation>
    <scope>NUCLEOTIDE SEQUENCE [LARGE SCALE GENOMIC DNA]</scope>
    <source>
        <strain evidence="1 2">M31</strain>
    </source>
</reference>
<dbReference type="RefSeq" id="WP_191667455.1">
    <property type="nucleotide sequence ID" value="NZ_QORN01000002.1"/>
</dbReference>
<evidence type="ECO:0000313" key="1">
    <source>
        <dbReference type="EMBL" id="MBD5805653.1"/>
    </source>
</evidence>
<name>A0ABR8P3S2_9LACO</name>
<evidence type="ECO:0000313" key="2">
    <source>
        <dbReference type="Proteomes" id="UP000704341"/>
    </source>
</evidence>
<keyword evidence="2" id="KW-1185">Reference proteome</keyword>